<dbReference type="PANTHER" id="PTHR33990:SF1">
    <property type="entry name" value="PROTEIN YJDN"/>
    <property type="match status" value="1"/>
</dbReference>
<dbReference type="RefSeq" id="WP_377491855.1">
    <property type="nucleotide sequence ID" value="NZ_JBHMDO010000012.1"/>
</dbReference>
<proteinExistence type="predicted"/>
<dbReference type="Proteomes" id="UP001589747">
    <property type="component" value="Unassembled WGS sequence"/>
</dbReference>
<protein>
    <submittedName>
        <fullName evidence="2">VOC family protein</fullName>
    </submittedName>
</protein>
<dbReference type="Gene3D" id="3.10.180.10">
    <property type="entry name" value="2,3-Dihydroxybiphenyl 1,2-Dioxygenase, domain 1"/>
    <property type="match status" value="1"/>
</dbReference>
<dbReference type="InterPro" id="IPR029068">
    <property type="entry name" value="Glyas_Bleomycin-R_OHBP_Dase"/>
</dbReference>
<reference evidence="2 3" key="1">
    <citation type="submission" date="2024-09" db="EMBL/GenBank/DDBJ databases">
        <authorList>
            <person name="Sun Q."/>
            <person name="Mori K."/>
        </authorList>
    </citation>
    <scope>NUCLEOTIDE SEQUENCE [LARGE SCALE GENOMIC DNA]</scope>
    <source>
        <strain evidence="2 3">TISTR 2452</strain>
    </source>
</reference>
<organism evidence="2 3">
    <name type="scientific">Paenibacillus aurantiacus</name>
    <dbReference type="NCBI Taxonomy" id="1936118"/>
    <lineage>
        <taxon>Bacteria</taxon>
        <taxon>Bacillati</taxon>
        <taxon>Bacillota</taxon>
        <taxon>Bacilli</taxon>
        <taxon>Bacillales</taxon>
        <taxon>Paenibacillaceae</taxon>
        <taxon>Paenibacillus</taxon>
    </lineage>
</organism>
<dbReference type="Pfam" id="PF06983">
    <property type="entry name" value="3-dmu-9_3-mt"/>
    <property type="match status" value="1"/>
</dbReference>
<evidence type="ECO:0000259" key="1">
    <source>
        <dbReference type="Pfam" id="PF06983"/>
    </source>
</evidence>
<gene>
    <name evidence="2" type="ORF">ACFFSY_06835</name>
</gene>
<accession>A0ABV5KK92</accession>
<evidence type="ECO:0000313" key="2">
    <source>
        <dbReference type="EMBL" id="MFB9325637.1"/>
    </source>
</evidence>
<keyword evidence="3" id="KW-1185">Reference proteome</keyword>
<feature type="domain" description="PhnB-like" evidence="1">
    <location>
        <begin position="8"/>
        <end position="126"/>
    </location>
</feature>
<name>A0ABV5KK92_9BACL</name>
<evidence type="ECO:0000313" key="3">
    <source>
        <dbReference type="Proteomes" id="UP001589747"/>
    </source>
</evidence>
<dbReference type="SUPFAM" id="SSF54593">
    <property type="entry name" value="Glyoxalase/Bleomycin resistance protein/Dihydroxybiphenyl dioxygenase"/>
    <property type="match status" value="1"/>
</dbReference>
<dbReference type="EMBL" id="JBHMDO010000012">
    <property type="protein sequence ID" value="MFB9325637.1"/>
    <property type="molecule type" value="Genomic_DNA"/>
</dbReference>
<comment type="caution">
    <text evidence="2">The sequence shown here is derived from an EMBL/GenBank/DDBJ whole genome shotgun (WGS) entry which is preliminary data.</text>
</comment>
<dbReference type="InterPro" id="IPR028973">
    <property type="entry name" value="PhnB-like"/>
</dbReference>
<sequence>MAELMAYIFCDNAREQADYYARILNGEIVTLQTYGELAGSEHHDPERVEHIELHAAGVVLYMADMQGAVRGNALELVLEFASIEEAGRIFESLAEGSSILVPFTPMYWGRMHGRLIDRYGVGWQITSKVLEAGRQADGSLRLPEA</sequence>
<dbReference type="PANTHER" id="PTHR33990">
    <property type="entry name" value="PROTEIN YJDN-RELATED"/>
    <property type="match status" value="1"/>
</dbReference>